<keyword evidence="1 4" id="KW-0732">Signal</keyword>
<dbReference type="AlphaFoldDB" id="A0A9W2ZQU8"/>
<dbReference type="Pfam" id="PF17064">
    <property type="entry name" value="QVR"/>
    <property type="match status" value="1"/>
</dbReference>
<dbReference type="GO" id="GO:0032222">
    <property type="term" value="P:regulation of synaptic transmission, cholinergic"/>
    <property type="evidence" value="ECO:0007669"/>
    <property type="project" value="InterPro"/>
</dbReference>
<protein>
    <submittedName>
        <fullName evidence="6">U-scoloptoxin(05)-Sm1a-like</fullName>
    </submittedName>
</protein>
<feature type="chain" id="PRO_5040757130" evidence="4">
    <location>
        <begin position="24"/>
        <end position="140"/>
    </location>
</feature>
<keyword evidence="3" id="KW-1133">Transmembrane helix</keyword>
<keyword evidence="3" id="KW-0812">Transmembrane</keyword>
<keyword evidence="5" id="KW-1185">Reference proteome</keyword>
<keyword evidence="2" id="KW-0325">Glycoprotein</keyword>
<feature type="transmembrane region" description="Helical" evidence="3">
    <location>
        <begin position="118"/>
        <end position="137"/>
    </location>
</feature>
<dbReference type="SUPFAM" id="SSF57302">
    <property type="entry name" value="Snake toxin-like"/>
    <property type="match status" value="1"/>
</dbReference>
<dbReference type="GO" id="GO:0030431">
    <property type="term" value="P:sleep"/>
    <property type="evidence" value="ECO:0007669"/>
    <property type="project" value="InterPro"/>
</dbReference>
<evidence type="ECO:0000256" key="2">
    <source>
        <dbReference type="ARBA" id="ARBA00023180"/>
    </source>
</evidence>
<gene>
    <name evidence="6" type="primary">LOC129924760</name>
</gene>
<dbReference type="Proteomes" id="UP001165740">
    <property type="component" value="Chromosome 2"/>
</dbReference>
<keyword evidence="3" id="KW-0472">Membrane</keyword>
<dbReference type="PANTHER" id="PTHR33562">
    <property type="entry name" value="ATILLA, ISOFORM B-RELATED-RELATED"/>
    <property type="match status" value="1"/>
</dbReference>
<dbReference type="InterPro" id="IPR045860">
    <property type="entry name" value="Snake_toxin-like_sf"/>
</dbReference>
<reference evidence="6" key="1">
    <citation type="submission" date="2025-08" db="UniProtKB">
        <authorList>
            <consortium name="RefSeq"/>
        </authorList>
    </citation>
    <scope>IDENTIFICATION</scope>
</reference>
<dbReference type="OMA" id="RMYRACV"/>
<dbReference type="InterPro" id="IPR050975">
    <property type="entry name" value="Sleep_regulator"/>
</dbReference>
<dbReference type="PANTHER" id="PTHR33562:SF18">
    <property type="entry name" value="BOUDIN-RELATED"/>
    <property type="match status" value="1"/>
</dbReference>
<evidence type="ECO:0000256" key="1">
    <source>
        <dbReference type="ARBA" id="ARBA00022729"/>
    </source>
</evidence>
<dbReference type="GeneID" id="129924760"/>
<dbReference type="CDD" id="cd23590">
    <property type="entry name" value="TFP_LU_ECD_Bou"/>
    <property type="match status" value="1"/>
</dbReference>
<organism evidence="5 6">
    <name type="scientific">Biomphalaria glabrata</name>
    <name type="common">Bloodfluke planorb</name>
    <name type="synonym">Freshwater snail</name>
    <dbReference type="NCBI Taxonomy" id="6526"/>
    <lineage>
        <taxon>Eukaryota</taxon>
        <taxon>Metazoa</taxon>
        <taxon>Spiralia</taxon>
        <taxon>Lophotrochozoa</taxon>
        <taxon>Mollusca</taxon>
        <taxon>Gastropoda</taxon>
        <taxon>Heterobranchia</taxon>
        <taxon>Euthyneura</taxon>
        <taxon>Panpulmonata</taxon>
        <taxon>Hygrophila</taxon>
        <taxon>Lymnaeoidea</taxon>
        <taxon>Planorbidae</taxon>
        <taxon>Biomphalaria</taxon>
    </lineage>
</organism>
<evidence type="ECO:0000313" key="6">
    <source>
        <dbReference type="RefSeq" id="XP_055877397.1"/>
    </source>
</evidence>
<proteinExistence type="predicted"/>
<dbReference type="RefSeq" id="XP_055877397.1">
    <property type="nucleotide sequence ID" value="XM_056021422.1"/>
</dbReference>
<evidence type="ECO:0000313" key="5">
    <source>
        <dbReference type="Proteomes" id="UP001165740"/>
    </source>
</evidence>
<feature type="signal peptide" evidence="4">
    <location>
        <begin position="1"/>
        <end position="23"/>
    </location>
</feature>
<sequence length="140" mass="15847">MIEKYQLLLGTFCLVTLFGTGFAFNCYQCDSTLDSNCQENWDHSLSYNRQKYQPCNLWNAKFCIKATGMWGGVVGTHRFCSSRDLGDQCQDIWFPDHDRMYRACVYTCTADGCNGAKSWSSGSVIFIALFSALLAVVRQL</sequence>
<accession>A0A9W2ZQU8</accession>
<evidence type="ECO:0000256" key="4">
    <source>
        <dbReference type="SAM" id="SignalP"/>
    </source>
</evidence>
<name>A0A9W2ZQU8_BIOGL</name>
<dbReference type="OrthoDB" id="8188641at2759"/>
<dbReference type="InterPro" id="IPR031424">
    <property type="entry name" value="QVR-like"/>
</dbReference>
<evidence type="ECO:0000256" key="3">
    <source>
        <dbReference type="SAM" id="Phobius"/>
    </source>
</evidence>